<sequence>MKRTRTKEYVYTPEYNKVTKSATFSSDPFFKENADSLFFHEFRRIKKSNRPINILSVILSQISKPISHFSPPTEEIKNSILHRSICLLISILQPRIFREVINYIEFLDFQLSIGLKLKYSDYLILYYIFTVHRYIVPNTIPVIIASNHPAELLSALLTHVDPNIFAQPLRLTFHEDKETLQCILDFVVQQKCSINRILFDNFSRLFPVEFLEKALKNNDIIELEEPIMMTQNDVKDSDLLKISQPIAIDYEKEYKEECRKCLSDVTQLYYTNDIQTSRFRKTRPQGNNFFVDLKMSQACSISLTDRCSIQQNNIASVSPTKHINTDLIVFSVVCLILGLLVCVFWYHTSFVL</sequence>
<reference evidence="2" key="1">
    <citation type="submission" date="2016-10" db="EMBL/GenBank/DDBJ databases">
        <authorList>
            <person name="Benchimol M."/>
            <person name="Almeida L.G."/>
            <person name="Vasconcelos A.T."/>
            <person name="Perreira-Neves A."/>
            <person name="Rosa I.A."/>
            <person name="Tasca T."/>
            <person name="Bogo M.R."/>
            <person name="de Souza W."/>
        </authorList>
    </citation>
    <scope>NUCLEOTIDE SEQUENCE [LARGE SCALE GENOMIC DNA]</scope>
    <source>
        <strain evidence="2">K</strain>
    </source>
</reference>
<feature type="transmembrane region" description="Helical" evidence="1">
    <location>
        <begin position="327"/>
        <end position="346"/>
    </location>
</feature>
<proteinExistence type="predicted"/>
<dbReference type="VEuPathDB" id="TrichDB:TRFO_02316"/>
<dbReference type="AlphaFoldDB" id="A0A1J4J803"/>
<comment type="caution">
    <text evidence="2">The sequence shown here is derived from an EMBL/GenBank/DDBJ whole genome shotgun (WGS) entry which is preliminary data.</text>
</comment>
<organism evidence="2 3">
    <name type="scientific">Tritrichomonas foetus</name>
    <dbReference type="NCBI Taxonomy" id="1144522"/>
    <lineage>
        <taxon>Eukaryota</taxon>
        <taxon>Metamonada</taxon>
        <taxon>Parabasalia</taxon>
        <taxon>Tritrichomonadida</taxon>
        <taxon>Tritrichomonadidae</taxon>
        <taxon>Tritrichomonas</taxon>
    </lineage>
</organism>
<accession>A0A1J4J803</accession>
<keyword evidence="3" id="KW-1185">Reference proteome</keyword>
<evidence type="ECO:0000313" key="3">
    <source>
        <dbReference type="Proteomes" id="UP000179807"/>
    </source>
</evidence>
<keyword evidence="1" id="KW-0472">Membrane</keyword>
<name>A0A1J4J803_9EUKA</name>
<keyword evidence="1" id="KW-0812">Transmembrane</keyword>
<gene>
    <name evidence="2" type="ORF">TRFO_02316</name>
</gene>
<dbReference type="Proteomes" id="UP000179807">
    <property type="component" value="Unassembled WGS sequence"/>
</dbReference>
<dbReference type="GeneID" id="94825309"/>
<dbReference type="EMBL" id="MLAK01001370">
    <property type="protein sequence ID" value="OHS93803.1"/>
    <property type="molecule type" value="Genomic_DNA"/>
</dbReference>
<keyword evidence="1" id="KW-1133">Transmembrane helix</keyword>
<protein>
    <submittedName>
        <fullName evidence="2">Uncharacterized protein</fullName>
    </submittedName>
</protein>
<evidence type="ECO:0000313" key="2">
    <source>
        <dbReference type="EMBL" id="OHS93803.1"/>
    </source>
</evidence>
<dbReference type="RefSeq" id="XP_068346940.1">
    <property type="nucleotide sequence ID" value="XM_068490605.1"/>
</dbReference>
<evidence type="ECO:0000256" key="1">
    <source>
        <dbReference type="SAM" id="Phobius"/>
    </source>
</evidence>